<evidence type="ECO:0000313" key="2">
    <source>
        <dbReference type="EMBL" id="OEF99863.1"/>
    </source>
</evidence>
<evidence type="ECO:0000256" key="1">
    <source>
        <dbReference type="SAM" id="Phobius"/>
    </source>
</evidence>
<comment type="caution">
    <text evidence="2">The sequence shown here is derived from an EMBL/GenBank/DDBJ whole genome shotgun (WGS) entry which is preliminary data.</text>
</comment>
<name>A0A1D2YW09_9BACI</name>
<accession>A0A1D2YW09</accession>
<dbReference type="RefSeq" id="WP_069656350.1">
    <property type="nucleotide sequence ID" value="NZ_MIJF01000013.1"/>
</dbReference>
<keyword evidence="1" id="KW-0472">Membrane</keyword>
<organism evidence="2 3">
    <name type="scientific">Vulcanibacillus modesticaldus</name>
    <dbReference type="NCBI Taxonomy" id="337097"/>
    <lineage>
        <taxon>Bacteria</taxon>
        <taxon>Bacillati</taxon>
        <taxon>Bacillota</taxon>
        <taxon>Bacilli</taxon>
        <taxon>Bacillales</taxon>
        <taxon>Bacillaceae</taxon>
        <taxon>Vulcanibacillus</taxon>
    </lineage>
</organism>
<dbReference type="AlphaFoldDB" id="A0A1D2YW09"/>
<proteinExistence type="predicted"/>
<dbReference type="STRING" id="337097.BHF71_01425"/>
<feature type="transmembrane region" description="Helical" evidence="1">
    <location>
        <begin position="7"/>
        <end position="25"/>
    </location>
</feature>
<keyword evidence="1" id="KW-1133">Transmembrane helix</keyword>
<dbReference type="Proteomes" id="UP000243739">
    <property type="component" value="Unassembled WGS sequence"/>
</dbReference>
<keyword evidence="3" id="KW-1185">Reference proteome</keyword>
<evidence type="ECO:0000313" key="3">
    <source>
        <dbReference type="Proteomes" id="UP000243739"/>
    </source>
</evidence>
<sequence length="51" mass="5478">MKDIIMATLSGGIVGFLFGLLRLPIPAPPALSGVMGVFGVYLGFQIYKLFF</sequence>
<protein>
    <submittedName>
        <fullName evidence="2">XapX domain-containing protein</fullName>
    </submittedName>
</protein>
<gene>
    <name evidence="2" type="ORF">BHF71_01425</name>
</gene>
<dbReference type="NCBIfam" id="TIGR03510">
    <property type="entry name" value="XapX"/>
    <property type="match status" value="1"/>
</dbReference>
<dbReference type="EMBL" id="MIJF01000013">
    <property type="protein sequence ID" value="OEF99863.1"/>
    <property type="molecule type" value="Genomic_DNA"/>
</dbReference>
<reference evidence="2 3" key="1">
    <citation type="submission" date="2016-09" db="EMBL/GenBank/DDBJ databases">
        <title>Draft genome sequence for the type strain of Vulcanibacillus modesticaldus BR, a strictly anaerobic, moderately thermophilic, and nitrate-reducing bacterium from deep sea-hydrothermal vents of the Mid-Atlantic Ridge.</title>
        <authorList>
            <person name="Abin C.A."/>
            <person name="Hollibaugh J.T."/>
        </authorList>
    </citation>
    <scope>NUCLEOTIDE SEQUENCE [LARGE SCALE GENOMIC DNA]</scope>
    <source>
        <strain evidence="2 3">BR</strain>
    </source>
</reference>
<feature type="transmembrane region" description="Helical" evidence="1">
    <location>
        <begin position="31"/>
        <end position="50"/>
    </location>
</feature>
<dbReference type="InterPro" id="IPR020017">
    <property type="entry name" value="XapX_domain"/>
</dbReference>
<keyword evidence="1" id="KW-0812">Transmembrane</keyword>